<dbReference type="KEGG" id="psoj:PHYSODRAFT_330001"/>
<dbReference type="InterPro" id="IPR036770">
    <property type="entry name" value="Ankyrin_rpt-contain_sf"/>
</dbReference>
<dbReference type="GeneID" id="20646034"/>
<gene>
    <name evidence="1" type="ORF">PHYSODRAFT_330001</name>
</gene>
<protein>
    <submittedName>
        <fullName evidence="1">Uncharacterized protein</fullName>
    </submittedName>
</protein>
<dbReference type="InterPro" id="IPR052050">
    <property type="entry name" value="SecEffector_AnkRepeat"/>
</dbReference>
<dbReference type="Gene3D" id="1.25.40.20">
    <property type="entry name" value="Ankyrin repeat-containing domain"/>
    <property type="match status" value="1"/>
</dbReference>
<dbReference type="InParanoid" id="G4ZCC4"/>
<dbReference type="RefSeq" id="XP_009524869.1">
    <property type="nucleotide sequence ID" value="XM_009526574.1"/>
</dbReference>
<dbReference type="PANTHER" id="PTHR46586:SF3">
    <property type="entry name" value="ANKYRIN REPEAT-CONTAINING PROTEIN"/>
    <property type="match status" value="1"/>
</dbReference>
<evidence type="ECO:0000313" key="1">
    <source>
        <dbReference type="EMBL" id="EGZ22152.1"/>
    </source>
</evidence>
<dbReference type="AlphaFoldDB" id="G4ZCC4"/>
<dbReference type="PANTHER" id="PTHR46586">
    <property type="entry name" value="ANKYRIN REPEAT-CONTAINING PROTEIN"/>
    <property type="match status" value="1"/>
</dbReference>
<organism evidence="1 2">
    <name type="scientific">Phytophthora sojae (strain P6497)</name>
    <name type="common">Soybean stem and root rot agent</name>
    <name type="synonym">Phytophthora megasperma f. sp. glycines</name>
    <dbReference type="NCBI Taxonomy" id="1094619"/>
    <lineage>
        <taxon>Eukaryota</taxon>
        <taxon>Sar</taxon>
        <taxon>Stramenopiles</taxon>
        <taxon>Oomycota</taxon>
        <taxon>Peronosporomycetes</taxon>
        <taxon>Peronosporales</taxon>
        <taxon>Peronosporaceae</taxon>
        <taxon>Phytophthora</taxon>
    </lineage>
</organism>
<proteinExistence type="predicted"/>
<sequence>MPGHGYRSFWADSTANGHAEVLEALLDKLVKPPSEPDSDTWEALQYALMAAGEHEHLAVLQLLVTCFLAASSTHKMEDAASTVTLVLEDAAAHGKLAVVDFLVTHAAPLLVEFVDPSEESPALAAAIMWTSRGAGLNDLGDRIYDVYPLRRHERTGLLLELAVDDSVDAVRYILDKGVDLYLVNKAFKKAAKAGAVAVVQFLWTSFEISPEYLDEVFKKTAISAGKAIQMKQVSDDATVAAFEHAVAVDFRDKFAILELLHKRECISPQVLTDVLVVAATQGNSAFVDLVRSDSRILSETLDKAFVESVFSENGNQMKGLFDSQLVSPAAICVAFVIAAARNQLQTATALANYLSVESYAPRHFKDVAFVFVADSTGATTTHRGAEPKWKRRVVAERAATSLGGRE</sequence>
<name>G4ZCC4_PHYSP</name>
<reference evidence="1 2" key="1">
    <citation type="journal article" date="2006" name="Science">
        <title>Phytophthora genome sequences uncover evolutionary origins and mechanisms of pathogenesis.</title>
        <authorList>
            <person name="Tyler B.M."/>
            <person name="Tripathy S."/>
            <person name="Zhang X."/>
            <person name="Dehal P."/>
            <person name="Jiang R.H."/>
            <person name="Aerts A."/>
            <person name="Arredondo F.D."/>
            <person name="Baxter L."/>
            <person name="Bensasson D."/>
            <person name="Beynon J.L."/>
            <person name="Chapman J."/>
            <person name="Damasceno C.M."/>
            <person name="Dorrance A.E."/>
            <person name="Dou D."/>
            <person name="Dickerman A.W."/>
            <person name="Dubchak I.L."/>
            <person name="Garbelotto M."/>
            <person name="Gijzen M."/>
            <person name="Gordon S.G."/>
            <person name="Govers F."/>
            <person name="Grunwald N.J."/>
            <person name="Huang W."/>
            <person name="Ivors K.L."/>
            <person name="Jones R.W."/>
            <person name="Kamoun S."/>
            <person name="Krampis K."/>
            <person name="Lamour K.H."/>
            <person name="Lee M.K."/>
            <person name="McDonald W.H."/>
            <person name="Medina M."/>
            <person name="Meijer H.J."/>
            <person name="Nordberg E.K."/>
            <person name="Maclean D.J."/>
            <person name="Ospina-Giraldo M.D."/>
            <person name="Morris P.F."/>
            <person name="Phuntumart V."/>
            <person name="Putnam N.H."/>
            <person name="Rash S."/>
            <person name="Rose J.K."/>
            <person name="Sakihama Y."/>
            <person name="Salamov A.A."/>
            <person name="Savidor A."/>
            <person name="Scheuring C.F."/>
            <person name="Smith B.M."/>
            <person name="Sobral B.W."/>
            <person name="Terry A."/>
            <person name="Torto-Alalibo T.A."/>
            <person name="Win J."/>
            <person name="Xu Z."/>
            <person name="Zhang H."/>
            <person name="Grigoriev I.V."/>
            <person name="Rokhsar D.S."/>
            <person name="Boore J.L."/>
        </authorList>
    </citation>
    <scope>NUCLEOTIDE SEQUENCE [LARGE SCALE GENOMIC DNA]</scope>
    <source>
        <strain evidence="1 2">P6497</strain>
    </source>
</reference>
<dbReference type="SMR" id="G4ZCC4"/>
<dbReference type="SUPFAM" id="SSF48403">
    <property type="entry name" value="Ankyrin repeat"/>
    <property type="match status" value="1"/>
</dbReference>
<accession>G4ZCC4</accession>
<keyword evidence="2" id="KW-1185">Reference proteome</keyword>
<dbReference type="Proteomes" id="UP000002640">
    <property type="component" value="Unassembled WGS sequence"/>
</dbReference>
<dbReference type="EMBL" id="JH159153">
    <property type="protein sequence ID" value="EGZ22152.1"/>
    <property type="molecule type" value="Genomic_DNA"/>
</dbReference>
<evidence type="ECO:0000313" key="2">
    <source>
        <dbReference type="Proteomes" id="UP000002640"/>
    </source>
</evidence>